<evidence type="ECO:0000313" key="1">
    <source>
        <dbReference type="EMBL" id="KAE8241243.1"/>
    </source>
</evidence>
<protein>
    <submittedName>
        <fullName evidence="1">Uncharacterized protein</fullName>
    </submittedName>
</protein>
<accession>A0A8T8SIY9</accession>
<evidence type="ECO:0000313" key="2">
    <source>
        <dbReference type="Proteomes" id="UP000077521"/>
    </source>
</evidence>
<dbReference type="Proteomes" id="UP000077521">
    <property type="component" value="Unassembled WGS sequence"/>
</dbReference>
<sequence length="300" mass="33862">MQVPSLRLQSAWIRDVETKTMKSLGIDIRVKAIGTHDSSKAWTATQSGKWINSTSILAHVANYACNLEAIHIRMSAAKEQVRLLEDLLSINSNVQDFVLEIDTGLREVYARPTLNLNNLSACNETSSGFRRFIIRAPMCNVTVPDSNRFLRQMSTATDVRIAAYRADVKMKSWQWVLQLMGAAKEAKEFEATFACEWNTALLEDDASPIAMMPRLLDLTLELPELDARLLRQLQAPMLQSSTQFSTFRRFVISVVKSKPMVAFPTIKNEISDIVSKSYEEKGHAKPRVAHVWEDVQTTTL</sequence>
<comment type="caution">
    <text evidence="1">The sequence shown here is derived from an EMBL/GenBank/DDBJ whole genome shotgun (WGS) entry which is preliminary data.</text>
</comment>
<reference evidence="1" key="2">
    <citation type="journal article" date="2019" name="IMA Fungus">
        <title>Genome sequencing and comparison of five Tilletia species to identify candidate genes for the detection of regulated species infecting wheat.</title>
        <authorList>
            <person name="Nguyen H.D.T."/>
            <person name="Sultana T."/>
            <person name="Kesanakurti P."/>
            <person name="Hambleton S."/>
        </authorList>
    </citation>
    <scope>NUCLEOTIDE SEQUENCE</scope>
    <source>
        <strain evidence="1">DAOMC 236416</strain>
    </source>
</reference>
<reference evidence="1" key="1">
    <citation type="submission" date="2016-04" db="EMBL/GenBank/DDBJ databases">
        <authorList>
            <person name="Nguyen H.D."/>
            <person name="Samba Siva P."/>
            <person name="Cullis J."/>
            <person name="Levesque C.A."/>
            <person name="Hambleton S."/>
        </authorList>
    </citation>
    <scope>NUCLEOTIDE SEQUENCE</scope>
    <source>
        <strain evidence="1">DAOMC 236416</strain>
    </source>
</reference>
<organism evidence="1 2">
    <name type="scientific">Tilletia indica</name>
    <dbReference type="NCBI Taxonomy" id="43049"/>
    <lineage>
        <taxon>Eukaryota</taxon>
        <taxon>Fungi</taxon>
        <taxon>Dikarya</taxon>
        <taxon>Basidiomycota</taxon>
        <taxon>Ustilaginomycotina</taxon>
        <taxon>Exobasidiomycetes</taxon>
        <taxon>Tilletiales</taxon>
        <taxon>Tilletiaceae</taxon>
        <taxon>Tilletia</taxon>
    </lineage>
</organism>
<name>A0A8T8SIY9_9BASI</name>
<proteinExistence type="predicted"/>
<keyword evidence="2" id="KW-1185">Reference proteome</keyword>
<gene>
    <name evidence="1" type="ORF">A4X13_0g7499</name>
</gene>
<dbReference type="AlphaFoldDB" id="A0A8T8SIY9"/>
<dbReference type="EMBL" id="LWDF02000946">
    <property type="protein sequence ID" value="KAE8241243.1"/>
    <property type="molecule type" value="Genomic_DNA"/>
</dbReference>